<proteinExistence type="predicted"/>
<accession>A0A3P8GA31</accession>
<keyword evidence="2" id="KW-1185">Reference proteome</keyword>
<protein>
    <submittedName>
        <fullName evidence="1">Uncharacterized protein</fullName>
    </submittedName>
</protein>
<sequence>MSAVYGTLKSAPGHSLLHVLDWRIVEMRPREVAQKSVLNCSVWNCPNVCSPIRSLRMSTCGSRVYTIRIPDRAEKKEMKQFIVYLLWKPN</sequence>
<dbReference type="AlphaFoldDB" id="A0A3P8GA31"/>
<gene>
    <name evidence="1" type="ORF">ECPE_LOCUS3222</name>
</gene>
<organism evidence="1 2">
    <name type="scientific">Echinostoma caproni</name>
    <dbReference type="NCBI Taxonomy" id="27848"/>
    <lineage>
        <taxon>Eukaryota</taxon>
        <taxon>Metazoa</taxon>
        <taxon>Spiralia</taxon>
        <taxon>Lophotrochozoa</taxon>
        <taxon>Platyhelminthes</taxon>
        <taxon>Trematoda</taxon>
        <taxon>Digenea</taxon>
        <taxon>Plagiorchiida</taxon>
        <taxon>Echinostomata</taxon>
        <taxon>Echinostomatoidea</taxon>
        <taxon>Echinostomatidae</taxon>
        <taxon>Echinostoma</taxon>
    </lineage>
</organism>
<evidence type="ECO:0000313" key="1">
    <source>
        <dbReference type="EMBL" id="VDP68798.1"/>
    </source>
</evidence>
<reference evidence="1 2" key="1">
    <citation type="submission" date="2018-11" db="EMBL/GenBank/DDBJ databases">
        <authorList>
            <consortium name="Pathogen Informatics"/>
        </authorList>
    </citation>
    <scope>NUCLEOTIDE SEQUENCE [LARGE SCALE GENOMIC DNA]</scope>
    <source>
        <strain evidence="1 2">Egypt</strain>
    </source>
</reference>
<evidence type="ECO:0000313" key="2">
    <source>
        <dbReference type="Proteomes" id="UP000272942"/>
    </source>
</evidence>
<dbReference type="Proteomes" id="UP000272942">
    <property type="component" value="Unassembled WGS sequence"/>
</dbReference>
<dbReference type="EMBL" id="UZAN01040202">
    <property type="protein sequence ID" value="VDP68798.1"/>
    <property type="molecule type" value="Genomic_DNA"/>
</dbReference>
<name>A0A3P8GA31_9TREM</name>